<reference evidence="1 2" key="1">
    <citation type="journal article" date="2018" name="Front. Plant Sci.">
        <title>Red Clover (Trifolium pratense) and Zigzag Clover (T. medium) - A Picture of Genomic Similarities and Differences.</title>
        <authorList>
            <person name="Dluhosova J."/>
            <person name="Istvanek J."/>
            <person name="Nedelnik J."/>
            <person name="Repkova J."/>
        </authorList>
    </citation>
    <scope>NUCLEOTIDE SEQUENCE [LARGE SCALE GENOMIC DNA]</scope>
    <source>
        <strain evidence="2">cv. 10/8</strain>
        <tissue evidence="1">Leaf</tissue>
    </source>
</reference>
<dbReference type="AlphaFoldDB" id="A0A392SIP9"/>
<keyword evidence="2" id="KW-1185">Reference proteome</keyword>
<feature type="non-terminal residue" evidence="1">
    <location>
        <position position="96"/>
    </location>
</feature>
<comment type="caution">
    <text evidence="1">The sequence shown here is derived from an EMBL/GenBank/DDBJ whole genome shotgun (WGS) entry which is preliminary data.</text>
</comment>
<dbReference type="Proteomes" id="UP000265520">
    <property type="component" value="Unassembled WGS sequence"/>
</dbReference>
<proteinExistence type="predicted"/>
<sequence length="96" mass="10907">MSSPPTIEELVASINTFIINQQAFQNHITDEIGTLLKPQAYQHPIHNNHRFADPVYASHKTFNQHYDFSNPPSTYTSSLTPYTISHISTHPSPWST</sequence>
<evidence type="ECO:0000313" key="2">
    <source>
        <dbReference type="Proteomes" id="UP000265520"/>
    </source>
</evidence>
<organism evidence="1 2">
    <name type="scientific">Trifolium medium</name>
    <dbReference type="NCBI Taxonomy" id="97028"/>
    <lineage>
        <taxon>Eukaryota</taxon>
        <taxon>Viridiplantae</taxon>
        <taxon>Streptophyta</taxon>
        <taxon>Embryophyta</taxon>
        <taxon>Tracheophyta</taxon>
        <taxon>Spermatophyta</taxon>
        <taxon>Magnoliopsida</taxon>
        <taxon>eudicotyledons</taxon>
        <taxon>Gunneridae</taxon>
        <taxon>Pentapetalae</taxon>
        <taxon>rosids</taxon>
        <taxon>fabids</taxon>
        <taxon>Fabales</taxon>
        <taxon>Fabaceae</taxon>
        <taxon>Papilionoideae</taxon>
        <taxon>50 kb inversion clade</taxon>
        <taxon>NPAAA clade</taxon>
        <taxon>Hologalegina</taxon>
        <taxon>IRL clade</taxon>
        <taxon>Trifolieae</taxon>
        <taxon>Trifolium</taxon>
    </lineage>
</organism>
<evidence type="ECO:0000313" key="1">
    <source>
        <dbReference type="EMBL" id="MCI48322.1"/>
    </source>
</evidence>
<accession>A0A392SIP9</accession>
<protein>
    <submittedName>
        <fullName evidence="1">Uncharacterized protein</fullName>
    </submittedName>
</protein>
<name>A0A392SIP9_9FABA</name>
<dbReference type="EMBL" id="LXQA010385132">
    <property type="protein sequence ID" value="MCI48322.1"/>
    <property type="molecule type" value="Genomic_DNA"/>
</dbReference>